<evidence type="ECO:0000313" key="3">
    <source>
        <dbReference type="EMBL" id="KAK2896756.1"/>
    </source>
</evidence>
<accession>A0AA88PMT6</accession>
<dbReference type="EMBL" id="JAUYZG010000010">
    <property type="protein sequence ID" value="KAK2896756.1"/>
    <property type="molecule type" value="Genomic_DNA"/>
</dbReference>
<dbReference type="Gene3D" id="3.20.80.10">
    <property type="entry name" value="Regulatory factor, effector binding domain"/>
    <property type="match status" value="1"/>
</dbReference>
<dbReference type="Pfam" id="PF04832">
    <property type="entry name" value="SOUL"/>
    <property type="match status" value="1"/>
</dbReference>
<feature type="signal peptide" evidence="2">
    <location>
        <begin position="1"/>
        <end position="17"/>
    </location>
</feature>
<reference evidence="3" key="1">
    <citation type="submission" date="2023-08" db="EMBL/GenBank/DDBJ databases">
        <title>Chromosome-level Genome Assembly of mud carp (Cirrhinus molitorella).</title>
        <authorList>
            <person name="Liu H."/>
        </authorList>
    </citation>
    <scope>NUCLEOTIDE SEQUENCE</scope>
    <source>
        <strain evidence="3">Prfri</strain>
        <tissue evidence="3">Muscle</tissue>
    </source>
</reference>
<comment type="caution">
    <text evidence="3">The sequence shown here is derived from an EMBL/GenBank/DDBJ whole genome shotgun (WGS) entry which is preliminary data.</text>
</comment>
<comment type="similarity">
    <text evidence="1">Belongs to the HEBP family.</text>
</comment>
<name>A0AA88PMT6_9TELE</name>
<dbReference type="GO" id="GO:0020037">
    <property type="term" value="F:heme binding"/>
    <property type="evidence" value="ECO:0007669"/>
    <property type="project" value="TreeGrafter"/>
</dbReference>
<evidence type="ECO:0000256" key="1">
    <source>
        <dbReference type="ARBA" id="ARBA00009817"/>
    </source>
</evidence>
<dbReference type="SUPFAM" id="SSF55136">
    <property type="entry name" value="Probable bacterial effector-binding domain"/>
    <property type="match status" value="1"/>
</dbReference>
<organism evidence="3 4">
    <name type="scientific">Cirrhinus molitorella</name>
    <name type="common">mud carp</name>
    <dbReference type="NCBI Taxonomy" id="172907"/>
    <lineage>
        <taxon>Eukaryota</taxon>
        <taxon>Metazoa</taxon>
        <taxon>Chordata</taxon>
        <taxon>Craniata</taxon>
        <taxon>Vertebrata</taxon>
        <taxon>Euteleostomi</taxon>
        <taxon>Actinopterygii</taxon>
        <taxon>Neopterygii</taxon>
        <taxon>Teleostei</taxon>
        <taxon>Ostariophysi</taxon>
        <taxon>Cypriniformes</taxon>
        <taxon>Cyprinidae</taxon>
        <taxon>Labeoninae</taxon>
        <taxon>Labeonini</taxon>
        <taxon>Cirrhinus</taxon>
    </lineage>
</organism>
<protein>
    <recommendedName>
        <fullName evidence="5">Heme-binding protein 2</fullName>
    </recommendedName>
</protein>
<dbReference type="Proteomes" id="UP001187343">
    <property type="component" value="Unassembled WGS sequence"/>
</dbReference>
<sequence>MHLLYGWTLCSVAETLSVSICPSASCPAQFGAEPVPAVRAHEEGARLVASVRRSPATHGFVEPTILSTMVRTILSALCLLVGLICFPSTECWEAPWFCHGRECPVYTVVQQHEGFEERRYEESHWITTNVAGTSESDLKDGFWKLYYFSQGQNSENKEIDMTRPVVVSVKEADGMGEQQVSISVFQTDANIPDPNDNTIRKTVIPGGTVYIRSFSGMASDEDALENVQQLRNDLRAAGKVFVENKFDAAGYDAPWDLINRHNEVWVRAP</sequence>
<keyword evidence="4" id="KW-1185">Reference proteome</keyword>
<evidence type="ECO:0000256" key="2">
    <source>
        <dbReference type="SAM" id="SignalP"/>
    </source>
</evidence>
<dbReference type="AlphaFoldDB" id="A0AA88PMT6"/>
<dbReference type="GO" id="GO:0005737">
    <property type="term" value="C:cytoplasm"/>
    <property type="evidence" value="ECO:0007669"/>
    <property type="project" value="TreeGrafter"/>
</dbReference>
<dbReference type="InterPro" id="IPR006917">
    <property type="entry name" value="SOUL_heme-bd"/>
</dbReference>
<dbReference type="InterPro" id="IPR011256">
    <property type="entry name" value="Reg_factor_effector_dom_sf"/>
</dbReference>
<dbReference type="FunFam" id="3.20.80.10:FF:000002">
    <property type="entry name" value="Heme-binding protein 2"/>
    <property type="match status" value="1"/>
</dbReference>
<dbReference type="PANTHER" id="PTHR11220:SF69">
    <property type="entry name" value="HEME-BINDING PROTEIN 2"/>
    <property type="match status" value="1"/>
</dbReference>
<feature type="chain" id="PRO_5041686369" description="Heme-binding protein 2" evidence="2">
    <location>
        <begin position="18"/>
        <end position="269"/>
    </location>
</feature>
<gene>
    <name evidence="3" type="ORF">Q8A67_011244</name>
</gene>
<evidence type="ECO:0000313" key="4">
    <source>
        <dbReference type="Proteomes" id="UP001187343"/>
    </source>
</evidence>
<keyword evidence="2" id="KW-0732">Signal</keyword>
<proteinExistence type="inferred from homology"/>
<evidence type="ECO:0008006" key="5">
    <source>
        <dbReference type="Google" id="ProtNLM"/>
    </source>
</evidence>
<dbReference type="PANTHER" id="PTHR11220">
    <property type="entry name" value="HEME-BINDING PROTEIN-RELATED"/>
    <property type="match status" value="1"/>
</dbReference>